<protein>
    <submittedName>
        <fullName evidence="2">Uncharacterized protein</fullName>
    </submittedName>
</protein>
<comment type="caution">
    <text evidence="2">The sequence shown here is derived from an EMBL/GenBank/DDBJ whole genome shotgun (WGS) entry which is preliminary data.</text>
</comment>
<proteinExistence type="predicted"/>
<accession>A0A1V6SIQ0</accession>
<evidence type="ECO:0000313" key="2">
    <source>
        <dbReference type="EMBL" id="OQE13778.1"/>
    </source>
</evidence>
<name>A0A1V6SIQ0_9EURO</name>
<feature type="transmembrane region" description="Helical" evidence="1">
    <location>
        <begin position="200"/>
        <end position="223"/>
    </location>
</feature>
<keyword evidence="1" id="KW-0812">Transmembrane</keyword>
<keyword evidence="1" id="KW-0472">Membrane</keyword>
<sequence length="565" mass="62921">MENSISTILVKIGTSLIGIGGLSTLIGSSTAETLALGDRGAAGLPWAATSAFGLPSVIKACVAAPIPSWLREALGLRSSATDSSVGMSFDLASEFRFFHALGRKMQIEAVGIACEGRARNTQISNLRERSVHVSSRDIYAFDRFTYFPLQHIPPSGVEDSLKFRKFEKDPYYEDPIVRWDLVCLTGSLTKMIEILVMCKVHAILLGVLSALPWIYFFICAVILHQQKLTRGYISDSRRVDIVAGQLPTPTKPGKDRKVILLAPKNFRLHFLWQAVWAIGISVSTSSLTGVYILLQQREPGITYIWLGFQVIWLLLRSIYFHISQDTAIHPILMEETVENMGQETRQRVLNLIFALAKFQILNHPRGSYCYKDDLLLTGLTQELFERILAKKEQNIKIDSLNECDEINVKAVMGDTVLSSACWIYSSKLTGLQLYDSCIVVIDIRNSTVAIPAARVLTSTGEHPGNDTAIKHPPRGGPNWGPDMVLWVYWIPCSDGRWLEVRSKHLRIIGKQKLIFVTDNDVTERFTSGFAKVDHTDVSGIKGAVDLSNSAAHILCEFVNVRKDRG</sequence>
<dbReference type="Proteomes" id="UP000191342">
    <property type="component" value="Unassembled WGS sequence"/>
</dbReference>
<dbReference type="AlphaFoldDB" id="A0A1V6SIQ0"/>
<dbReference type="OrthoDB" id="3024632at2759"/>
<dbReference type="EMBL" id="MLQL01000043">
    <property type="protein sequence ID" value="OQE13778.1"/>
    <property type="molecule type" value="Genomic_DNA"/>
</dbReference>
<evidence type="ECO:0000313" key="3">
    <source>
        <dbReference type="Proteomes" id="UP000191342"/>
    </source>
</evidence>
<feature type="transmembrane region" description="Helical" evidence="1">
    <location>
        <begin position="270"/>
        <end position="294"/>
    </location>
</feature>
<gene>
    <name evidence="2" type="ORF">PENFLA_c043G03666</name>
</gene>
<keyword evidence="3" id="KW-1185">Reference proteome</keyword>
<keyword evidence="1" id="KW-1133">Transmembrane helix</keyword>
<organism evidence="2 3">
    <name type="scientific">Penicillium flavigenum</name>
    <dbReference type="NCBI Taxonomy" id="254877"/>
    <lineage>
        <taxon>Eukaryota</taxon>
        <taxon>Fungi</taxon>
        <taxon>Dikarya</taxon>
        <taxon>Ascomycota</taxon>
        <taxon>Pezizomycotina</taxon>
        <taxon>Eurotiomycetes</taxon>
        <taxon>Eurotiomycetidae</taxon>
        <taxon>Eurotiales</taxon>
        <taxon>Aspergillaceae</taxon>
        <taxon>Penicillium</taxon>
    </lineage>
</organism>
<feature type="transmembrane region" description="Helical" evidence="1">
    <location>
        <begin position="301"/>
        <end position="322"/>
    </location>
</feature>
<evidence type="ECO:0000256" key="1">
    <source>
        <dbReference type="SAM" id="Phobius"/>
    </source>
</evidence>
<reference evidence="3" key="1">
    <citation type="journal article" date="2017" name="Nat. Microbiol.">
        <title>Global analysis of biosynthetic gene clusters reveals vast potential of secondary metabolite production in Penicillium species.</title>
        <authorList>
            <person name="Nielsen J.C."/>
            <person name="Grijseels S."/>
            <person name="Prigent S."/>
            <person name="Ji B."/>
            <person name="Dainat J."/>
            <person name="Nielsen K.F."/>
            <person name="Frisvad J.C."/>
            <person name="Workman M."/>
            <person name="Nielsen J."/>
        </authorList>
    </citation>
    <scope>NUCLEOTIDE SEQUENCE [LARGE SCALE GENOMIC DNA]</scope>
    <source>
        <strain evidence="3">IBT 14082</strain>
    </source>
</reference>